<name>A0A238XH01_9FLAO</name>
<evidence type="ECO:0000313" key="1">
    <source>
        <dbReference type="EMBL" id="SNR58286.1"/>
    </source>
</evidence>
<reference evidence="2" key="1">
    <citation type="submission" date="2017-06" db="EMBL/GenBank/DDBJ databases">
        <authorList>
            <person name="Varghese N."/>
            <person name="Submissions S."/>
        </authorList>
    </citation>
    <scope>NUCLEOTIDE SEQUENCE [LARGE SCALE GENOMIC DNA]</scope>
    <source>
        <strain evidence="2">DSM 27993</strain>
    </source>
</reference>
<dbReference type="Proteomes" id="UP000198412">
    <property type="component" value="Unassembled WGS sequence"/>
</dbReference>
<evidence type="ECO:0008006" key="3">
    <source>
        <dbReference type="Google" id="ProtNLM"/>
    </source>
</evidence>
<dbReference type="RefSeq" id="WP_089378141.1">
    <property type="nucleotide sequence ID" value="NZ_FZNX01000003.1"/>
</dbReference>
<gene>
    <name evidence="1" type="ORF">SAMN04488111_1823</name>
</gene>
<dbReference type="OrthoDB" id="1491885at2"/>
<dbReference type="AlphaFoldDB" id="A0A238XH01"/>
<dbReference type="Pfam" id="PF14127">
    <property type="entry name" value="DUF4294"/>
    <property type="match status" value="1"/>
</dbReference>
<protein>
    <recommendedName>
        <fullName evidence="3">DUF4294 domain-containing protein</fullName>
    </recommendedName>
</protein>
<sequence>MRKLLILLIVLNCPSLFSQEEREVDSIPLSEQFIIFEGDTLLIELDEVLLLKKLNFKTSYDRRYYYWFRKKTLKAYPFAKLASERLEVLNERRDNIKSKRKKKIYTKRIQKYLEGEFTEQLKKLTRTEGRILIKLIHRQTGETAFNLVKELRSGWKAFWYNTTASMFKLSLKDEYDPNNIKEDYLIEDILQRAFVDGILENQASKVEFNFLDLTTKWKGTPSQEVENQ</sequence>
<proteinExistence type="predicted"/>
<keyword evidence="2" id="KW-1185">Reference proteome</keyword>
<dbReference type="EMBL" id="FZNX01000003">
    <property type="protein sequence ID" value="SNR58286.1"/>
    <property type="molecule type" value="Genomic_DNA"/>
</dbReference>
<accession>A0A238XH01</accession>
<organism evidence="1 2">
    <name type="scientific">Lutibacter flavus</name>
    <dbReference type="NCBI Taxonomy" id="691689"/>
    <lineage>
        <taxon>Bacteria</taxon>
        <taxon>Pseudomonadati</taxon>
        <taxon>Bacteroidota</taxon>
        <taxon>Flavobacteriia</taxon>
        <taxon>Flavobacteriales</taxon>
        <taxon>Flavobacteriaceae</taxon>
        <taxon>Lutibacter</taxon>
    </lineage>
</organism>
<dbReference type="InterPro" id="IPR025636">
    <property type="entry name" value="DUF4294"/>
</dbReference>
<evidence type="ECO:0000313" key="2">
    <source>
        <dbReference type="Proteomes" id="UP000198412"/>
    </source>
</evidence>